<evidence type="ECO:0000256" key="2">
    <source>
        <dbReference type="ARBA" id="ARBA00005745"/>
    </source>
</evidence>
<evidence type="ECO:0000256" key="7">
    <source>
        <dbReference type="SAM" id="Phobius"/>
    </source>
</evidence>
<proteinExistence type="inferred from homology"/>
<dbReference type="STRING" id="53444.AYR59_06265"/>
<evidence type="ECO:0000259" key="8">
    <source>
        <dbReference type="Pfam" id="PF00482"/>
    </source>
</evidence>
<dbReference type="AlphaFoldDB" id="A0A0R2JPT6"/>
<dbReference type="PANTHER" id="PTHR30012">
    <property type="entry name" value="GENERAL SECRETION PATHWAY PROTEIN"/>
    <property type="match status" value="1"/>
</dbReference>
<dbReference type="EMBL" id="JQBT01000032">
    <property type="protein sequence ID" value="KRN79147.1"/>
    <property type="molecule type" value="Genomic_DNA"/>
</dbReference>
<dbReference type="Proteomes" id="UP000051565">
    <property type="component" value="Unassembled WGS sequence"/>
</dbReference>
<keyword evidence="4 7" id="KW-0812">Transmembrane</keyword>
<feature type="transmembrane region" description="Helical" evidence="7">
    <location>
        <begin position="164"/>
        <end position="183"/>
    </location>
</feature>
<evidence type="ECO:0000313" key="9">
    <source>
        <dbReference type="EMBL" id="KRN79147.1"/>
    </source>
</evidence>
<organism evidence="9 10">
    <name type="scientific">Fructilactobacillus lindneri DSM 20690 = JCM 11027</name>
    <dbReference type="NCBI Taxonomy" id="1122148"/>
    <lineage>
        <taxon>Bacteria</taxon>
        <taxon>Bacillati</taxon>
        <taxon>Bacillota</taxon>
        <taxon>Bacilli</taxon>
        <taxon>Lactobacillales</taxon>
        <taxon>Lactobacillaceae</taxon>
        <taxon>Fructilactobacillus</taxon>
    </lineage>
</organism>
<dbReference type="InterPro" id="IPR042094">
    <property type="entry name" value="T2SS_GspF_sf"/>
</dbReference>
<protein>
    <recommendedName>
        <fullName evidence="8">Type II secretion system protein GspF domain-containing protein</fullName>
    </recommendedName>
</protein>
<comment type="caution">
    <text evidence="9">The sequence shown here is derived from an EMBL/GenBank/DDBJ whole genome shotgun (WGS) entry which is preliminary data.</text>
</comment>
<dbReference type="Pfam" id="PF00482">
    <property type="entry name" value="T2SSF"/>
    <property type="match status" value="2"/>
</dbReference>
<dbReference type="GO" id="GO:0005886">
    <property type="term" value="C:plasma membrane"/>
    <property type="evidence" value="ECO:0007669"/>
    <property type="project" value="UniProtKB-SubCell"/>
</dbReference>
<feature type="domain" description="Type II secretion system protein GspF" evidence="8">
    <location>
        <begin position="215"/>
        <end position="335"/>
    </location>
</feature>
<evidence type="ECO:0000256" key="4">
    <source>
        <dbReference type="ARBA" id="ARBA00022692"/>
    </source>
</evidence>
<evidence type="ECO:0000313" key="10">
    <source>
        <dbReference type="Proteomes" id="UP000051565"/>
    </source>
</evidence>
<keyword evidence="6 7" id="KW-0472">Membrane</keyword>
<comment type="similarity">
    <text evidence="2">Belongs to the GSP F family.</text>
</comment>
<keyword evidence="5 7" id="KW-1133">Transmembrane helix</keyword>
<feature type="transmembrane region" description="Helical" evidence="7">
    <location>
        <begin position="122"/>
        <end position="144"/>
    </location>
</feature>
<dbReference type="InterPro" id="IPR018076">
    <property type="entry name" value="T2SS_GspF_dom"/>
</dbReference>
<evidence type="ECO:0000256" key="3">
    <source>
        <dbReference type="ARBA" id="ARBA00022475"/>
    </source>
</evidence>
<evidence type="ECO:0000256" key="1">
    <source>
        <dbReference type="ARBA" id="ARBA00004651"/>
    </source>
</evidence>
<dbReference type="PATRIC" id="fig|1122148.6.peg.573"/>
<keyword evidence="10" id="KW-1185">Reference proteome</keyword>
<accession>A0A0R2JPT6</accession>
<evidence type="ECO:0000256" key="5">
    <source>
        <dbReference type="ARBA" id="ARBA00022989"/>
    </source>
</evidence>
<evidence type="ECO:0000256" key="6">
    <source>
        <dbReference type="ARBA" id="ARBA00023136"/>
    </source>
</evidence>
<feature type="transmembrane region" description="Helical" evidence="7">
    <location>
        <begin position="312"/>
        <end position="334"/>
    </location>
</feature>
<name>A0A0R2JPT6_9LACO</name>
<keyword evidence="3" id="KW-1003">Cell membrane</keyword>
<reference evidence="9 10" key="1">
    <citation type="journal article" date="2015" name="Genome Announc.">
        <title>Expanding the biotechnology potential of lactobacilli through comparative genomics of 213 strains and associated genera.</title>
        <authorList>
            <person name="Sun Z."/>
            <person name="Harris H.M."/>
            <person name="McCann A."/>
            <person name="Guo C."/>
            <person name="Argimon S."/>
            <person name="Zhang W."/>
            <person name="Yang X."/>
            <person name="Jeffery I.B."/>
            <person name="Cooney J.C."/>
            <person name="Kagawa T.F."/>
            <person name="Liu W."/>
            <person name="Song Y."/>
            <person name="Salvetti E."/>
            <person name="Wrobel A."/>
            <person name="Rasinkangas P."/>
            <person name="Parkhill J."/>
            <person name="Rea M.C."/>
            <person name="O'Sullivan O."/>
            <person name="Ritari J."/>
            <person name="Douillard F.P."/>
            <person name="Paul Ross R."/>
            <person name="Yang R."/>
            <person name="Briner A.E."/>
            <person name="Felis G.E."/>
            <person name="de Vos W.M."/>
            <person name="Barrangou R."/>
            <person name="Klaenhammer T.R."/>
            <person name="Caufield P.W."/>
            <person name="Cui Y."/>
            <person name="Zhang H."/>
            <person name="O'Toole P.W."/>
        </authorList>
    </citation>
    <scope>NUCLEOTIDE SEQUENCE [LARGE SCALE GENOMIC DNA]</scope>
    <source>
        <strain evidence="9 10">DSM 20690</strain>
    </source>
</reference>
<comment type="subcellular location">
    <subcellularLocation>
        <location evidence="1">Cell membrane</location>
        <topology evidence="1">Multi-pass membrane protein</topology>
    </subcellularLocation>
</comment>
<dbReference type="Gene3D" id="1.20.81.30">
    <property type="entry name" value="Type II secretion system (T2SS), domain F"/>
    <property type="match status" value="2"/>
</dbReference>
<gene>
    <name evidence="9" type="ORF">IV52_GL000553</name>
</gene>
<feature type="domain" description="Type II secretion system protein GspF" evidence="8">
    <location>
        <begin position="30"/>
        <end position="146"/>
    </location>
</feature>
<dbReference type="PANTHER" id="PTHR30012:SF0">
    <property type="entry name" value="TYPE II SECRETION SYSTEM PROTEIN F-RELATED"/>
    <property type="match status" value="1"/>
</dbReference>
<dbReference type="InterPro" id="IPR003004">
    <property type="entry name" value="GspF/PilC"/>
</dbReference>
<dbReference type="OrthoDB" id="2145980at2"/>
<sequence>MGKLQMKQKRNIGMVKRSKVTLKQQAFIFESLSDLIAIGFSVKQALVFIETVSKKNREVVQCIKQSLINGYSLPVAMKFFLSDAIYQQLKIADEHGDIVIGMREISRFIQLRLKQQQKIREVMIYPSFLFGILFIIIFAIKFFILPQTSDLIKQTNGNNWTDYLIWGIVLLVILFGLYQFDLFRNKKMIVKAELLVKIPLVGKIFSNYYEYYLSSNLSLMIKNGLDMKQIVNVFLEFEKETLLYEIGLDMQKGLQKGENIDVIFKKYSFVSNEMIVFLSNGSVKTELSKNLDALGKFCFQNLVKSSGSIIQLIQPLSFAIIGLTIVITYLQMLLPMYDSMKGIY</sequence>